<comment type="caution">
    <text evidence="3">The sequence shown here is derived from an EMBL/GenBank/DDBJ whole genome shotgun (WGS) entry which is preliminary data.</text>
</comment>
<protein>
    <submittedName>
        <fullName evidence="3">MerR family transcriptional regulator</fullName>
    </submittedName>
</protein>
<organism evidence="3 4">
    <name type="scientific">Metabacillus litoralis</name>
    <dbReference type="NCBI Taxonomy" id="152268"/>
    <lineage>
        <taxon>Bacteria</taxon>
        <taxon>Bacillati</taxon>
        <taxon>Bacillota</taxon>
        <taxon>Bacilli</taxon>
        <taxon>Bacillales</taxon>
        <taxon>Bacillaceae</taxon>
        <taxon>Metabacillus</taxon>
    </lineage>
</organism>
<evidence type="ECO:0000313" key="4">
    <source>
        <dbReference type="Proteomes" id="UP000321363"/>
    </source>
</evidence>
<dbReference type="AlphaFoldDB" id="A0A5C6W4P0"/>
<keyword evidence="4" id="KW-1185">Reference proteome</keyword>
<evidence type="ECO:0000259" key="2">
    <source>
        <dbReference type="PROSITE" id="PS50937"/>
    </source>
</evidence>
<dbReference type="InterPro" id="IPR047057">
    <property type="entry name" value="MerR_fam"/>
</dbReference>
<dbReference type="InterPro" id="IPR009061">
    <property type="entry name" value="DNA-bd_dom_put_sf"/>
</dbReference>
<dbReference type="RefSeq" id="WP_146946619.1">
    <property type="nucleotide sequence ID" value="NZ_VOQF01000003.1"/>
</dbReference>
<dbReference type="SUPFAM" id="SSF46955">
    <property type="entry name" value="Putative DNA-binding domain"/>
    <property type="match status" value="1"/>
</dbReference>
<dbReference type="PANTHER" id="PTHR30204">
    <property type="entry name" value="REDOX-CYCLING DRUG-SENSING TRANSCRIPTIONAL ACTIVATOR SOXR"/>
    <property type="match status" value="1"/>
</dbReference>
<dbReference type="SMART" id="SM00422">
    <property type="entry name" value="HTH_MERR"/>
    <property type="match status" value="1"/>
</dbReference>
<proteinExistence type="predicted"/>
<dbReference type="Proteomes" id="UP000321363">
    <property type="component" value="Unassembled WGS sequence"/>
</dbReference>
<evidence type="ECO:0000256" key="1">
    <source>
        <dbReference type="ARBA" id="ARBA00023125"/>
    </source>
</evidence>
<dbReference type="Gene3D" id="6.10.250.360">
    <property type="match status" value="1"/>
</dbReference>
<dbReference type="Gene3D" id="1.10.1660.10">
    <property type="match status" value="1"/>
</dbReference>
<name>A0A5C6W4P0_9BACI</name>
<keyword evidence="1" id="KW-0238">DNA-binding</keyword>
<evidence type="ECO:0000313" key="3">
    <source>
        <dbReference type="EMBL" id="TXC91872.1"/>
    </source>
</evidence>
<dbReference type="EMBL" id="VOQF01000003">
    <property type="protein sequence ID" value="TXC91872.1"/>
    <property type="molecule type" value="Genomic_DNA"/>
</dbReference>
<dbReference type="GO" id="GO:0003677">
    <property type="term" value="F:DNA binding"/>
    <property type="evidence" value="ECO:0007669"/>
    <property type="project" value="UniProtKB-KW"/>
</dbReference>
<dbReference type="PROSITE" id="PS50937">
    <property type="entry name" value="HTH_MERR_2"/>
    <property type="match status" value="1"/>
</dbReference>
<feature type="domain" description="HTH merR-type" evidence="2">
    <location>
        <begin position="4"/>
        <end position="73"/>
    </location>
</feature>
<dbReference type="GO" id="GO:0003700">
    <property type="term" value="F:DNA-binding transcription factor activity"/>
    <property type="evidence" value="ECO:0007669"/>
    <property type="project" value="InterPro"/>
</dbReference>
<dbReference type="CDD" id="cd01106">
    <property type="entry name" value="HTH_TipAL-Mta"/>
    <property type="match status" value="1"/>
</dbReference>
<gene>
    <name evidence="3" type="ORF">FS935_05675</name>
</gene>
<sequence length="252" mass="29728">MNTTYPIGEFAKKTMTTVRTLHYYDEIGILHPSLVSEKGRRYYTDDDIITLQKIISLKFLGFSLDEIKELINSSNWDLKESLQYQKQKMIEKQSQIKQMIKTLDHAIHLVDDNKKVDSSIFIFLIHMIQNEDEQKEWLKTIFDEEKVQKMYLHSDEKQKQIEKSFLEFSSTLKGLYGKDPGCYEVQQLIYEYIQLTEEVSGMNITTLLEDIPENIDDDPWLFPSPFTKEEEEWLAKAFDIYLTKIGVNLNGR</sequence>
<accession>A0A5C6W4P0</accession>
<dbReference type="OrthoDB" id="1894615at2"/>
<dbReference type="PANTHER" id="PTHR30204:SF96">
    <property type="entry name" value="CHROMOSOME-ANCHORING PROTEIN RACA"/>
    <property type="match status" value="1"/>
</dbReference>
<dbReference type="InterPro" id="IPR000551">
    <property type="entry name" value="MerR-type_HTH_dom"/>
</dbReference>
<dbReference type="Pfam" id="PF13411">
    <property type="entry name" value="MerR_1"/>
    <property type="match status" value="1"/>
</dbReference>
<reference evidence="3 4" key="1">
    <citation type="journal article" date="2005" name="Int. J. Syst. Evol. Microbiol.">
        <title>Bacillus litoralis sp. nov., isolated from a tidal flat of the Yellow Sea in Korea.</title>
        <authorList>
            <person name="Yoon J.H."/>
            <person name="Oh T.K."/>
        </authorList>
    </citation>
    <scope>NUCLEOTIDE SEQUENCE [LARGE SCALE GENOMIC DNA]</scope>
    <source>
        <strain evidence="3 4">SW-211</strain>
    </source>
</reference>